<accession>A0AAD5JA00</accession>
<proteinExistence type="predicted"/>
<reference evidence="2" key="1">
    <citation type="journal article" date="2022" name="Plant J.">
        <title>Strategies of tolerance reflected in two North American maple genomes.</title>
        <authorList>
            <person name="McEvoy S.L."/>
            <person name="Sezen U.U."/>
            <person name="Trouern-Trend A."/>
            <person name="McMahon S.M."/>
            <person name="Schaberg P.G."/>
            <person name="Yang J."/>
            <person name="Wegrzyn J.L."/>
            <person name="Swenson N.G."/>
        </authorList>
    </citation>
    <scope>NUCLEOTIDE SEQUENCE</scope>
    <source>
        <strain evidence="2">91603</strain>
    </source>
</reference>
<dbReference type="AlphaFoldDB" id="A0AAD5JA00"/>
<gene>
    <name evidence="2" type="ORF">LWI28_009419</name>
</gene>
<evidence type="ECO:0000313" key="3">
    <source>
        <dbReference type="Proteomes" id="UP001064489"/>
    </source>
</evidence>
<evidence type="ECO:0000313" key="2">
    <source>
        <dbReference type="EMBL" id="KAI9191516.1"/>
    </source>
</evidence>
<protein>
    <submittedName>
        <fullName evidence="2">Uncharacterized protein</fullName>
    </submittedName>
</protein>
<dbReference type="EMBL" id="JAJSOW010000004">
    <property type="protein sequence ID" value="KAI9191516.1"/>
    <property type="molecule type" value="Genomic_DNA"/>
</dbReference>
<name>A0AAD5JA00_ACENE</name>
<reference evidence="2" key="2">
    <citation type="submission" date="2023-02" db="EMBL/GenBank/DDBJ databases">
        <authorList>
            <person name="Swenson N.G."/>
            <person name="Wegrzyn J.L."/>
            <person name="Mcevoy S.L."/>
        </authorList>
    </citation>
    <scope>NUCLEOTIDE SEQUENCE</scope>
    <source>
        <strain evidence="2">91603</strain>
        <tissue evidence="2">Leaf</tissue>
    </source>
</reference>
<dbReference type="InterPro" id="IPR036770">
    <property type="entry name" value="Ankyrin_rpt-contain_sf"/>
</dbReference>
<comment type="caution">
    <text evidence="2">The sequence shown here is derived from an EMBL/GenBank/DDBJ whole genome shotgun (WGS) entry which is preliminary data.</text>
</comment>
<dbReference type="InterPro" id="IPR002110">
    <property type="entry name" value="Ankyrin_rpt"/>
</dbReference>
<dbReference type="SUPFAM" id="SSF48403">
    <property type="entry name" value="Ankyrin repeat"/>
    <property type="match status" value="1"/>
</dbReference>
<sequence>MALLNFFSSTSSVPHETASHEDTISSAASIDNEMSHDAPPVSDSSPVSTSAQPIPPIRLVRSRQPPSYLKHYHCPTLPYVANLVQSDSKVVATRGHVQVVKFLVFTYPGGCVHKDINGRNPIHIAAMNGYSDIIQEATILTRRTLAGEVGVDDAPPPDTTVTQYFLSNGGKKGSKGNTFRQHLSSTSFKALQQAGPSN</sequence>
<feature type="region of interest" description="Disordered" evidence="1">
    <location>
        <begin position="32"/>
        <end position="53"/>
    </location>
</feature>
<dbReference type="Pfam" id="PF13637">
    <property type="entry name" value="Ank_4"/>
    <property type="match status" value="1"/>
</dbReference>
<organism evidence="2 3">
    <name type="scientific">Acer negundo</name>
    <name type="common">Box elder</name>
    <dbReference type="NCBI Taxonomy" id="4023"/>
    <lineage>
        <taxon>Eukaryota</taxon>
        <taxon>Viridiplantae</taxon>
        <taxon>Streptophyta</taxon>
        <taxon>Embryophyta</taxon>
        <taxon>Tracheophyta</taxon>
        <taxon>Spermatophyta</taxon>
        <taxon>Magnoliopsida</taxon>
        <taxon>eudicotyledons</taxon>
        <taxon>Gunneridae</taxon>
        <taxon>Pentapetalae</taxon>
        <taxon>rosids</taxon>
        <taxon>malvids</taxon>
        <taxon>Sapindales</taxon>
        <taxon>Sapindaceae</taxon>
        <taxon>Hippocastanoideae</taxon>
        <taxon>Acereae</taxon>
        <taxon>Acer</taxon>
    </lineage>
</organism>
<keyword evidence="3" id="KW-1185">Reference proteome</keyword>
<evidence type="ECO:0000256" key="1">
    <source>
        <dbReference type="SAM" id="MobiDB-lite"/>
    </source>
</evidence>
<dbReference type="Proteomes" id="UP001064489">
    <property type="component" value="Chromosome 6"/>
</dbReference>
<feature type="compositionally biased region" description="Low complexity" evidence="1">
    <location>
        <begin position="37"/>
        <end position="52"/>
    </location>
</feature>